<reference evidence="4" key="1">
    <citation type="journal article" date="2019" name="Int. J. Syst. Evol. Microbiol.">
        <title>The Global Catalogue of Microorganisms (GCM) 10K type strain sequencing project: providing services to taxonomists for standard genome sequencing and annotation.</title>
        <authorList>
            <consortium name="The Broad Institute Genomics Platform"/>
            <consortium name="The Broad Institute Genome Sequencing Center for Infectious Disease"/>
            <person name="Wu L."/>
            <person name="Ma J."/>
        </authorList>
    </citation>
    <scope>NUCLEOTIDE SEQUENCE [LARGE SCALE GENOMIC DNA]</scope>
    <source>
        <strain evidence="4">JCM 9377</strain>
    </source>
</reference>
<comment type="caution">
    <text evidence="3">The sequence shown here is derived from an EMBL/GenBank/DDBJ whole genome shotgun (WGS) entry which is preliminary data.</text>
</comment>
<feature type="compositionally biased region" description="Low complexity" evidence="1">
    <location>
        <begin position="481"/>
        <end position="490"/>
    </location>
</feature>
<organism evidence="3 4">
    <name type="scientific">Actinocorallia longicatena</name>
    <dbReference type="NCBI Taxonomy" id="111803"/>
    <lineage>
        <taxon>Bacteria</taxon>
        <taxon>Bacillati</taxon>
        <taxon>Actinomycetota</taxon>
        <taxon>Actinomycetes</taxon>
        <taxon>Streptosporangiales</taxon>
        <taxon>Thermomonosporaceae</taxon>
        <taxon>Actinocorallia</taxon>
    </lineage>
</organism>
<dbReference type="InterPro" id="IPR055354">
    <property type="entry name" value="DUF7507"/>
</dbReference>
<evidence type="ECO:0000313" key="3">
    <source>
        <dbReference type="EMBL" id="GAA3213586.1"/>
    </source>
</evidence>
<feature type="compositionally biased region" description="Pro residues" evidence="1">
    <location>
        <begin position="491"/>
        <end position="500"/>
    </location>
</feature>
<name>A0ABP6QAG8_9ACTN</name>
<feature type="compositionally biased region" description="Basic residues" evidence="1">
    <location>
        <begin position="508"/>
        <end position="517"/>
    </location>
</feature>
<feature type="domain" description="DUF7507" evidence="2">
    <location>
        <begin position="382"/>
        <end position="473"/>
    </location>
</feature>
<dbReference type="EMBL" id="BAAAUV010000007">
    <property type="protein sequence ID" value="GAA3213586.1"/>
    <property type="molecule type" value="Genomic_DNA"/>
</dbReference>
<feature type="region of interest" description="Disordered" evidence="1">
    <location>
        <begin position="471"/>
        <end position="533"/>
    </location>
</feature>
<accession>A0ABP6QAG8</accession>
<sequence>MVRGLWAAGAVCAVGALVTGGSGAPAASAVAGSLLVSEQFTGAQSDPRFQGYGTACLTGAPQVIAVGAGSHPLRGCPDGQVGPVPPNPGAPFGYLQLTDAGKDRAGAALFQSEIPASDGLDVSFEQWQYGSTTPSPIRPGMQHADGISFFLTDGIGDLDAPGAFGGSLGYAQKRPDGDPNRPFIPGVRNGYLGIGLDALGNYFGDWEQRGDGCPRRSPAGQNFRIPGPGENMVTVRGPGDGTTGYCWLTATTSNTTTTAPWPSTLPGQLVGPLATIPPGTTAQDAQTLLEPSKRTVRIRISPAPDPQVTVDVDFQDGQGFHRVLTFDAPESGQSLRRVPASAAAATVPAGYSFGFAASTGAFTDVHLIRNVVVRSFRPRAALSLRKLVDTALPAPHTAGQRLPYRFVLTNTGDQDLDTLHITDPGATALTCPAITLAPGRSTTCTGHHTLTAGDIQRRKIVNTATATAHRTDNAGLVTSDPSTTTFTLTPGPRPRPGPPTHRPEPKPRPKLHPKPKPGPHGSCRQPIGHRTSC</sequence>
<dbReference type="InterPro" id="IPR013320">
    <property type="entry name" value="ConA-like_dom_sf"/>
</dbReference>
<dbReference type="RefSeq" id="WP_344829072.1">
    <property type="nucleotide sequence ID" value="NZ_BAAAUV010000007.1"/>
</dbReference>
<dbReference type="Gene3D" id="2.60.120.200">
    <property type="match status" value="1"/>
</dbReference>
<gene>
    <name evidence="3" type="ORF">GCM10010468_33720</name>
</gene>
<evidence type="ECO:0000313" key="4">
    <source>
        <dbReference type="Proteomes" id="UP001501237"/>
    </source>
</evidence>
<keyword evidence="4" id="KW-1185">Reference proteome</keyword>
<dbReference type="Pfam" id="PF24346">
    <property type="entry name" value="DUF7507"/>
    <property type="match status" value="1"/>
</dbReference>
<dbReference type="Proteomes" id="UP001501237">
    <property type="component" value="Unassembled WGS sequence"/>
</dbReference>
<evidence type="ECO:0000256" key="1">
    <source>
        <dbReference type="SAM" id="MobiDB-lite"/>
    </source>
</evidence>
<proteinExistence type="predicted"/>
<dbReference type="SUPFAM" id="SSF49899">
    <property type="entry name" value="Concanavalin A-like lectins/glucanases"/>
    <property type="match status" value="1"/>
</dbReference>
<evidence type="ECO:0000259" key="2">
    <source>
        <dbReference type="Pfam" id="PF24346"/>
    </source>
</evidence>
<protein>
    <recommendedName>
        <fullName evidence="2">DUF7507 domain-containing protein</fullName>
    </recommendedName>
</protein>